<proteinExistence type="predicted"/>
<organism evidence="2 3">
    <name type="scientific">Leptospira sarikeiensis</name>
    <dbReference type="NCBI Taxonomy" id="2484943"/>
    <lineage>
        <taxon>Bacteria</taxon>
        <taxon>Pseudomonadati</taxon>
        <taxon>Spirochaetota</taxon>
        <taxon>Spirochaetia</taxon>
        <taxon>Leptospirales</taxon>
        <taxon>Leptospiraceae</taxon>
        <taxon>Leptospira</taxon>
    </lineage>
</organism>
<accession>A0A4R9JYU3</accession>
<evidence type="ECO:0000256" key="1">
    <source>
        <dbReference type="SAM" id="SignalP"/>
    </source>
</evidence>
<evidence type="ECO:0000313" key="3">
    <source>
        <dbReference type="Proteomes" id="UP000297762"/>
    </source>
</evidence>
<name>A0A4R9JYU3_9LEPT</name>
<keyword evidence="1" id="KW-0732">Signal</keyword>
<keyword evidence="3" id="KW-1185">Reference proteome</keyword>
<dbReference type="EMBL" id="RQGF01000042">
    <property type="protein sequence ID" value="TGL58447.1"/>
    <property type="molecule type" value="Genomic_DNA"/>
</dbReference>
<sequence length="398" mass="44985">MRLLLFSKIKILSFIFLFLCYYSSFAQEPEKVEKADKQEKAEDVAPAKEKSFSLFSDPNDTFNRVFEHRLMFRAGAGIGQVSPATLNETGKAWSTDSILRNAVDPDSPVSFPYKEAKSLGVQTQAWDITYGWKNRFEVQLARNSALGKFGKEEPASTNFITPRTDLYWASAFEGNRLLRFNGVSDHLRFSYIHPVFSRFRIGPSINFHRYTEQDTSSYGSYSTSRPGAPIPDKATWSVGGNVESNFSMKGVLPGIYLKAKITEWWEIRSRLEFLDRKGDFSAIGTQILQESVSNAPGTYSISVPAYGGKVADKGTIFMIESSFRYCRFSLDIGMIRQDITRTYSMYLGNTTGTVASNDYLLRFPNVDLGQMSHHSKQILTEIYIMPGASFFYDSDGIY</sequence>
<dbReference type="Proteomes" id="UP000297762">
    <property type="component" value="Unassembled WGS sequence"/>
</dbReference>
<protein>
    <recommendedName>
        <fullName evidence="4">Porin</fullName>
    </recommendedName>
</protein>
<comment type="caution">
    <text evidence="2">The sequence shown here is derived from an EMBL/GenBank/DDBJ whole genome shotgun (WGS) entry which is preliminary data.</text>
</comment>
<dbReference type="RefSeq" id="WP_135651453.1">
    <property type="nucleotide sequence ID" value="NZ_RQGF01000042.1"/>
</dbReference>
<dbReference type="OrthoDB" id="338309at2"/>
<feature type="chain" id="PRO_5020952098" description="Porin" evidence="1">
    <location>
        <begin position="27"/>
        <end position="398"/>
    </location>
</feature>
<gene>
    <name evidence="2" type="ORF">EHQ64_19355</name>
</gene>
<reference evidence="2" key="1">
    <citation type="journal article" date="2019" name="PLoS Negl. Trop. Dis.">
        <title>Revisiting the worldwide diversity of Leptospira species in the environment.</title>
        <authorList>
            <person name="Vincent A.T."/>
            <person name="Schiettekatte O."/>
            <person name="Bourhy P."/>
            <person name="Veyrier F.J."/>
            <person name="Picardeau M."/>
        </authorList>
    </citation>
    <scope>NUCLEOTIDE SEQUENCE [LARGE SCALE GENOMIC DNA]</scope>
    <source>
        <strain evidence="2">201702455</strain>
    </source>
</reference>
<evidence type="ECO:0000313" key="2">
    <source>
        <dbReference type="EMBL" id="TGL58447.1"/>
    </source>
</evidence>
<evidence type="ECO:0008006" key="4">
    <source>
        <dbReference type="Google" id="ProtNLM"/>
    </source>
</evidence>
<feature type="signal peptide" evidence="1">
    <location>
        <begin position="1"/>
        <end position="26"/>
    </location>
</feature>
<dbReference type="AlphaFoldDB" id="A0A4R9JYU3"/>